<feature type="binding site" evidence="14">
    <location>
        <position position="222"/>
    </location>
    <ligand>
        <name>substrate</name>
    </ligand>
</feature>
<evidence type="ECO:0000256" key="6">
    <source>
        <dbReference type="ARBA" id="ARBA00022619"/>
    </source>
</evidence>
<dbReference type="Pfam" id="PF00383">
    <property type="entry name" value="dCMP_cyt_deam_1"/>
    <property type="match status" value="1"/>
</dbReference>
<dbReference type="Pfam" id="PF01872">
    <property type="entry name" value="RibD_C"/>
    <property type="match status" value="1"/>
</dbReference>
<dbReference type="OrthoDB" id="9800865at2"/>
<protein>
    <recommendedName>
        <fullName evidence="12">Riboflavin biosynthesis protein RibD</fullName>
    </recommendedName>
    <domain>
        <recommendedName>
            <fullName evidence="12">Diaminohydroxyphosphoribosylaminopyrimidine deaminase</fullName>
            <shortName evidence="12">DRAP deaminase</shortName>
            <ecNumber evidence="12">3.5.4.26</ecNumber>
        </recommendedName>
        <alternativeName>
            <fullName evidence="12">Riboflavin-specific deaminase</fullName>
        </alternativeName>
    </domain>
    <domain>
        <recommendedName>
            <fullName evidence="12">5-amino-6-(5-phosphoribosylamino)uracil reductase</fullName>
            <ecNumber evidence="12">1.1.1.193</ecNumber>
        </recommendedName>
        <alternativeName>
            <fullName evidence="12">HTP reductase</fullName>
        </alternativeName>
    </domain>
</protein>
<feature type="active site" description="Proton donor" evidence="13">
    <location>
        <position position="70"/>
    </location>
</feature>
<dbReference type="InterPro" id="IPR024072">
    <property type="entry name" value="DHFR-like_dom_sf"/>
</dbReference>
<comment type="pathway">
    <text evidence="3 12">Cofactor biosynthesis; riboflavin biosynthesis; 5-amino-6-(D-ribitylamino)uracil from GTP: step 3/4.</text>
</comment>
<evidence type="ECO:0000256" key="12">
    <source>
        <dbReference type="PIRNR" id="PIRNR006769"/>
    </source>
</evidence>
<feature type="binding site" evidence="14">
    <location>
        <position position="218"/>
    </location>
    <ligand>
        <name>NADP(+)</name>
        <dbReference type="ChEBI" id="CHEBI:58349"/>
    </ligand>
</feature>
<keyword evidence="7 12" id="KW-0479">Metal-binding</keyword>
<comment type="catalytic activity">
    <reaction evidence="12">
        <text>5-amino-6-(5-phospho-D-ribitylamino)uracil + NADP(+) = 5-amino-6-(5-phospho-D-ribosylamino)uracil + NADPH + H(+)</text>
        <dbReference type="Rhea" id="RHEA:17845"/>
        <dbReference type="ChEBI" id="CHEBI:15378"/>
        <dbReference type="ChEBI" id="CHEBI:57783"/>
        <dbReference type="ChEBI" id="CHEBI:58349"/>
        <dbReference type="ChEBI" id="CHEBI:58421"/>
        <dbReference type="ChEBI" id="CHEBI:58453"/>
        <dbReference type="EC" id="1.1.1.193"/>
    </reaction>
</comment>
<evidence type="ECO:0000256" key="14">
    <source>
        <dbReference type="PIRSR" id="PIRSR006769-2"/>
    </source>
</evidence>
<dbReference type="PROSITE" id="PS00903">
    <property type="entry name" value="CYT_DCMP_DEAMINASES_1"/>
    <property type="match status" value="1"/>
</dbReference>
<evidence type="ECO:0000256" key="15">
    <source>
        <dbReference type="PIRSR" id="PIRSR006769-3"/>
    </source>
</evidence>
<evidence type="ECO:0000256" key="3">
    <source>
        <dbReference type="ARBA" id="ARBA00004910"/>
    </source>
</evidence>
<evidence type="ECO:0000259" key="16">
    <source>
        <dbReference type="PROSITE" id="PS51747"/>
    </source>
</evidence>
<dbReference type="InterPro" id="IPR011549">
    <property type="entry name" value="RibD_C"/>
</dbReference>
<feature type="binding site" evidence="14">
    <location>
        <position position="172"/>
    </location>
    <ligand>
        <name>NADP(+)</name>
        <dbReference type="ChEBI" id="CHEBI:58349"/>
    </ligand>
</feature>
<organism evidence="17 18">
    <name type="scientific">Bradyrhizobium macuxiense</name>
    <dbReference type="NCBI Taxonomy" id="1755647"/>
    <lineage>
        <taxon>Bacteria</taxon>
        <taxon>Pseudomonadati</taxon>
        <taxon>Pseudomonadota</taxon>
        <taxon>Alphaproteobacteria</taxon>
        <taxon>Hyphomicrobiales</taxon>
        <taxon>Nitrobacteraceae</taxon>
        <taxon>Bradyrhizobium</taxon>
    </lineage>
</organism>
<dbReference type="InterPro" id="IPR004794">
    <property type="entry name" value="Eubact_RibD"/>
</dbReference>
<evidence type="ECO:0000256" key="10">
    <source>
        <dbReference type="ARBA" id="ARBA00023002"/>
    </source>
</evidence>
<dbReference type="InterPro" id="IPR050765">
    <property type="entry name" value="Riboflavin_Biosynth_HTPR"/>
</dbReference>
<keyword evidence="11" id="KW-0511">Multifunctional enzyme</keyword>
<dbReference type="InterPro" id="IPR002734">
    <property type="entry name" value="RibDG_C"/>
</dbReference>
<evidence type="ECO:0000256" key="9">
    <source>
        <dbReference type="ARBA" id="ARBA00022857"/>
    </source>
</evidence>
<dbReference type="Proteomes" id="UP000057737">
    <property type="component" value="Unassembled WGS sequence"/>
</dbReference>
<feature type="binding site" evidence="15">
    <location>
        <position position="68"/>
    </location>
    <ligand>
        <name>Zn(2+)</name>
        <dbReference type="ChEBI" id="CHEBI:29105"/>
        <note>catalytic</note>
    </ligand>
</feature>
<accession>A0A109JDI0</accession>
<sequence length="383" mass="39996">MIFRILEDQLAQKSKDAKAADLRFMQLALALGRRGLGRTWPNPAVGAVIVKNGVIVGRGWTQAGGRPHAEVEALRRAGEAARGATLYVTLEPCSHFGRSPPCADAVAAAGLARVVSAIEDPNPEVAGKGHGKLRAAGIVVDVGLCAAEAARDHAGHFRRIRDQRPHVILKLAVSADDKIAAAGNKTVAITGEAARTRVHLLRAQSDAILVGIGTVRADDPLLTCRLPGMAARSPVRVVLDRALRIPGDSRLVHSAREIPLWMMTSDMAEAPAAVKLGAAGAQVIRVAATASPPGLDLPAVLHALAEKGITRLMVEGGARVASSFVAAGLVDEIWLLHGPDTIGDGGVPALDALPLAAITQSPTFRLRASEALGKDSLDIYERA</sequence>
<keyword evidence="18" id="KW-1185">Reference proteome</keyword>
<feature type="binding site" evidence="14">
    <location>
        <position position="202"/>
    </location>
    <ligand>
        <name>substrate</name>
    </ligand>
</feature>
<feature type="binding site" evidence="15">
    <location>
        <position position="102"/>
    </location>
    <ligand>
        <name>Zn(2+)</name>
        <dbReference type="ChEBI" id="CHEBI:29105"/>
        <note>catalytic</note>
    </ligand>
</feature>
<dbReference type="InterPro" id="IPR002125">
    <property type="entry name" value="CMP_dCMP_dom"/>
</dbReference>
<dbReference type="SUPFAM" id="SSF53927">
    <property type="entry name" value="Cytidine deaminase-like"/>
    <property type="match status" value="1"/>
</dbReference>
<dbReference type="Gene3D" id="3.40.140.10">
    <property type="entry name" value="Cytidine Deaminase, domain 2"/>
    <property type="match status" value="1"/>
</dbReference>
<dbReference type="EMBL" id="LNCU01000115">
    <property type="protein sequence ID" value="KWV46917.1"/>
    <property type="molecule type" value="Genomic_DNA"/>
</dbReference>
<dbReference type="AlphaFoldDB" id="A0A109JDI0"/>
<keyword evidence="8 12" id="KW-0862">Zinc</keyword>
<evidence type="ECO:0000256" key="7">
    <source>
        <dbReference type="ARBA" id="ARBA00022723"/>
    </source>
</evidence>
<evidence type="ECO:0000256" key="1">
    <source>
        <dbReference type="ARBA" id="ARBA00002151"/>
    </source>
</evidence>
<evidence type="ECO:0000313" key="17">
    <source>
        <dbReference type="EMBL" id="KWV46917.1"/>
    </source>
</evidence>
<dbReference type="GO" id="GO:0008835">
    <property type="term" value="F:diaminohydroxyphosphoribosylaminopyrimidine deaminase activity"/>
    <property type="evidence" value="ECO:0007669"/>
    <property type="project" value="UniProtKB-EC"/>
</dbReference>
<reference evidence="17 18" key="1">
    <citation type="submission" date="2015-11" db="EMBL/GenBank/DDBJ databases">
        <title>Draft Genome Sequence of the Strain BR 10303 (Bradyrhizobium sp.) isolated from nodules of Centrolobium paraense.</title>
        <authorList>
            <person name="Zelli J.E."/>
            <person name="Simoes-Araujo J.L."/>
            <person name="Barauna A.C."/>
            <person name="Silva K."/>
        </authorList>
    </citation>
    <scope>NUCLEOTIDE SEQUENCE [LARGE SCALE GENOMIC DNA]</scope>
    <source>
        <strain evidence="17 18">BR 10303</strain>
    </source>
</reference>
<evidence type="ECO:0000256" key="5">
    <source>
        <dbReference type="ARBA" id="ARBA00007417"/>
    </source>
</evidence>
<evidence type="ECO:0000256" key="13">
    <source>
        <dbReference type="PIRSR" id="PIRSR006769-1"/>
    </source>
</evidence>
<gene>
    <name evidence="17" type="ORF">AS156_21095</name>
</gene>
<evidence type="ECO:0000256" key="2">
    <source>
        <dbReference type="ARBA" id="ARBA00004882"/>
    </source>
</evidence>
<comment type="function">
    <text evidence="1 12">Converts 2,5-diamino-6-(ribosylamino)-4(3h)-pyrimidinone 5'-phosphate into 5-amino-6-(ribosylamino)-2,4(1h,3h)-pyrimidinedione 5'-phosphate.</text>
</comment>
<evidence type="ECO:0000313" key="18">
    <source>
        <dbReference type="Proteomes" id="UP000057737"/>
    </source>
</evidence>
<dbReference type="GO" id="GO:0050661">
    <property type="term" value="F:NADP binding"/>
    <property type="evidence" value="ECO:0007669"/>
    <property type="project" value="InterPro"/>
</dbReference>
<dbReference type="GO" id="GO:0008270">
    <property type="term" value="F:zinc ion binding"/>
    <property type="evidence" value="ECO:0007669"/>
    <property type="project" value="InterPro"/>
</dbReference>
<comment type="catalytic activity">
    <reaction evidence="12">
        <text>2,5-diamino-6-hydroxy-4-(5-phosphoribosylamino)-pyrimidine + H2O + H(+) = 5-amino-6-(5-phospho-D-ribosylamino)uracil + NH4(+)</text>
        <dbReference type="Rhea" id="RHEA:21868"/>
        <dbReference type="ChEBI" id="CHEBI:15377"/>
        <dbReference type="ChEBI" id="CHEBI:15378"/>
        <dbReference type="ChEBI" id="CHEBI:28938"/>
        <dbReference type="ChEBI" id="CHEBI:58453"/>
        <dbReference type="ChEBI" id="CHEBI:58614"/>
        <dbReference type="EC" id="3.5.4.26"/>
    </reaction>
</comment>
<proteinExistence type="inferred from homology"/>
<comment type="cofactor">
    <cofactor evidence="12 15">
        <name>Zn(2+)</name>
        <dbReference type="ChEBI" id="CHEBI:29105"/>
    </cofactor>
    <text evidence="12 15">Binds 1 zinc ion.</text>
</comment>
<feature type="binding site" evidence="15">
    <location>
        <position position="93"/>
    </location>
    <ligand>
        <name>Zn(2+)</name>
        <dbReference type="ChEBI" id="CHEBI:29105"/>
        <note>catalytic</note>
    </ligand>
</feature>
<comment type="similarity">
    <text evidence="4 12">In the N-terminal section; belongs to the cytidine and deoxycytidylate deaminase family.</text>
</comment>
<dbReference type="Gene3D" id="3.40.430.10">
    <property type="entry name" value="Dihydrofolate Reductase, subunit A"/>
    <property type="match status" value="1"/>
</dbReference>
<dbReference type="PROSITE" id="PS51747">
    <property type="entry name" value="CYT_DCMP_DEAMINASES_2"/>
    <property type="match status" value="1"/>
</dbReference>
<dbReference type="SUPFAM" id="SSF53597">
    <property type="entry name" value="Dihydrofolate reductase-like"/>
    <property type="match status" value="1"/>
</dbReference>
<keyword evidence="6 12" id="KW-0686">Riboflavin biosynthesis</keyword>
<dbReference type="PANTHER" id="PTHR38011">
    <property type="entry name" value="DIHYDROFOLATE REDUCTASE FAMILY PROTEIN (AFU_ORTHOLOGUE AFUA_8G06820)"/>
    <property type="match status" value="1"/>
</dbReference>
<dbReference type="GO" id="GO:0009231">
    <property type="term" value="P:riboflavin biosynthetic process"/>
    <property type="evidence" value="ECO:0007669"/>
    <property type="project" value="UniProtKB-UniPathway"/>
</dbReference>
<dbReference type="RefSeq" id="WP_066514012.1">
    <property type="nucleotide sequence ID" value="NZ_LNCU01000115.1"/>
</dbReference>
<dbReference type="EC" id="3.5.4.26" evidence="12"/>
<name>A0A109JDI0_9BRAD</name>
<dbReference type="InterPro" id="IPR016192">
    <property type="entry name" value="APOBEC/CMP_deaminase_Zn-bd"/>
</dbReference>
<dbReference type="UniPathway" id="UPA00275">
    <property type="reaction ID" value="UER00401"/>
</dbReference>
<feature type="binding site" evidence="14">
    <location>
        <begin position="317"/>
        <end position="323"/>
    </location>
    <ligand>
        <name>NADP(+)</name>
        <dbReference type="ChEBI" id="CHEBI:58349"/>
    </ligand>
</feature>
<evidence type="ECO:0000256" key="11">
    <source>
        <dbReference type="ARBA" id="ARBA00023268"/>
    </source>
</evidence>
<comment type="similarity">
    <text evidence="5 12">In the C-terminal section; belongs to the HTP reductase family.</text>
</comment>
<keyword evidence="12" id="KW-0378">Hydrolase</keyword>
<dbReference type="EC" id="1.1.1.193" evidence="12"/>
<evidence type="ECO:0000256" key="8">
    <source>
        <dbReference type="ARBA" id="ARBA00022833"/>
    </source>
</evidence>
<dbReference type="GO" id="GO:0008703">
    <property type="term" value="F:5-amino-6-(5-phosphoribosylamino)uracil reductase activity"/>
    <property type="evidence" value="ECO:0007669"/>
    <property type="project" value="UniProtKB-EC"/>
</dbReference>
<dbReference type="PIRSF" id="PIRSF006769">
    <property type="entry name" value="RibD"/>
    <property type="match status" value="1"/>
</dbReference>
<feature type="binding site" evidence="14">
    <location>
        <position position="214"/>
    </location>
    <ligand>
        <name>NADP(+)</name>
        <dbReference type="ChEBI" id="CHEBI:58349"/>
    </ligand>
</feature>
<dbReference type="PANTHER" id="PTHR38011:SF7">
    <property type="entry name" value="2,5-DIAMINO-6-RIBOSYLAMINO-4(3H)-PYRIMIDINONE 5'-PHOSPHATE REDUCTASE"/>
    <property type="match status" value="1"/>
</dbReference>
<comment type="caution">
    <text evidence="17">The sequence shown here is derived from an EMBL/GenBank/DDBJ whole genome shotgun (WGS) entry which is preliminary data.</text>
</comment>
<keyword evidence="10 12" id="KW-0560">Oxidoreductase</keyword>
<evidence type="ECO:0000256" key="4">
    <source>
        <dbReference type="ARBA" id="ARBA00005259"/>
    </source>
</evidence>
<feature type="binding site" evidence="14">
    <location>
        <position position="225"/>
    </location>
    <ligand>
        <name>substrate</name>
    </ligand>
</feature>
<feature type="domain" description="CMP/dCMP-type deaminase" evidence="16">
    <location>
        <begin position="19"/>
        <end position="141"/>
    </location>
</feature>
<feature type="binding site" evidence="14">
    <location>
        <position position="315"/>
    </location>
    <ligand>
        <name>substrate</name>
    </ligand>
</feature>
<keyword evidence="9 12" id="KW-0521">NADP</keyword>
<dbReference type="NCBIfam" id="TIGR00227">
    <property type="entry name" value="ribD_Cterm"/>
    <property type="match status" value="1"/>
</dbReference>
<dbReference type="InterPro" id="IPR016193">
    <property type="entry name" value="Cytidine_deaminase-like"/>
</dbReference>
<comment type="pathway">
    <text evidence="2 12">Cofactor biosynthesis; riboflavin biosynthesis; 5-amino-6-(D-ribitylamino)uracil from GTP: step 2/4.</text>
</comment>
<dbReference type="NCBIfam" id="TIGR00326">
    <property type="entry name" value="eubact_ribD"/>
    <property type="match status" value="1"/>
</dbReference>
<dbReference type="CDD" id="cd01284">
    <property type="entry name" value="Riboflavin_deaminase-reductase"/>
    <property type="match status" value="1"/>
</dbReference>